<dbReference type="AlphaFoldDB" id="A0A0V1GX20"/>
<dbReference type="EMBL" id="JYDV01000794">
    <property type="protein sequence ID" value="KRZ02834.1"/>
    <property type="molecule type" value="Genomic_DNA"/>
</dbReference>
<evidence type="ECO:0000313" key="2">
    <source>
        <dbReference type="Proteomes" id="UP000054826"/>
    </source>
</evidence>
<reference evidence="1 2" key="1">
    <citation type="submission" date="2015-01" db="EMBL/GenBank/DDBJ databases">
        <title>Evolution of Trichinella species and genotypes.</title>
        <authorList>
            <person name="Korhonen P.K."/>
            <person name="Edoardo P."/>
            <person name="Giuseppe L.R."/>
            <person name="Gasser R.B."/>
        </authorList>
    </citation>
    <scope>NUCLEOTIDE SEQUENCE [LARGE SCALE GENOMIC DNA]</scope>
    <source>
        <strain evidence="1">ISS176</strain>
    </source>
</reference>
<gene>
    <name evidence="1" type="ORF">T4C_8263</name>
</gene>
<evidence type="ECO:0000313" key="1">
    <source>
        <dbReference type="EMBL" id="KRZ02834.1"/>
    </source>
</evidence>
<organism evidence="1 2">
    <name type="scientific">Trichinella pseudospiralis</name>
    <name type="common">Parasitic roundworm</name>
    <dbReference type="NCBI Taxonomy" id="6337"/>
    <lineage>
        <taxon>Eukaryota</taxon>
        <taxon>Metazoa</taxon>
        <taxon>Ecdysozoa</taxon>
        <taxon>Nematoda</taxon>
        <taxon>Enoplea</taxon>
        <taxon>Dorylaimia</taxon>
        <taxon>Trichinellida</taxon>
        <taxon>Trichinellidae</taxon>
        <taxon>Trichinella</taxon>
    </lineage>
</organism>
<name>A0A0V1GX20_TRIPS</name>
<comment type="caution">
    <text evidence="1">The sequence shown here is derived from an EMBL/GenBank/DDBJ whole genome shotgun (WGS) entry which is preliminary data.</text>
</comment>
<accession>A0A0V1GX20</accession>
<proteinExistence type="predicted"/>
<protein>
    <submittedName>
        <fullName evidence="1">Uncharacterized protein</fullName>
    </submittedName>
</protein>
<dbReference type="Proteomes" id="UP000054826">
    <property type="component" value="Unassembled WGS sequence"/>
</dbReference>
<sequence length="41" mass="4730">MNGGNMLVSVSRRDFSTYLGMYVTRRARDAFIELSSRFPID</sequence>